<evidence type="ECO:0000256" key="11">
    <source>
        <dbReference type="PIRNR" id="PIRNR001594"/>
    </source>
</evidence>
<feature type="domain" description="Lipoyl-binding" evidence="16">
    <location>
        <begin position="1075"/>
        <end position="1153"/>
    </location>
</feature>
<dbReference type="InterPro" id="IPR000891">
    <property type="entry name" value="PYR_CT"/>
</dbReference>
<dbReference type="PANTHER" id="PTHR43778">
    <property type="entry name" value="PYRUVATE CARBOXYLASE"/>
    <property type="match status" value="1"/>
</dbReference>
<sequence>MPKTGSKHPAPRRFRKLLVANRGEIAIRVFRACTEMGIQTVAIYSEQDRLHLHRYKADEAYLVGVGKEPVRAYLDFEEIIELALAREVDAIHPGYGFLSENADFARACEAAGIVFVGPSSQVLESMGDKVYARDVAIRAGVPVIPGTDGAVQTQAQALAFAAEAGYPLIVKAAMGGGGRGMSIVRDEAGLRDALARSQAEAQAAFGSAKVFIERYLEGPKHIEVQILGDRHGNRVHLFERDCSVQRRHQKVVEIAPAFTLSEAQRQALCADALKICAAVDYSNAGTVEFLLDRQGRHYFIEVNPRIQVEHTITELITGRDLVQAQIRVAEGHRLDSDAIRIPSQQAVERRGCAIQVRITTEDPANNFAPDTGQITAFRAGEGFGIRLDAGSGFEGAVVSPHYDSLLIKVSAFALDFDQAAAKALRALREFRIRGVKTNIPFLENVLQNETFLKGECDTTFIEDHPELFRFRPRQDRANKLLAYLGDVIVNGAPEVDRALIPKLVHAAPLPKVTHEAPPTSPAFAAFQKQGAAGLARWVLEQKSVLLTDTTFRDAHQSLLATRVRSYDIERVAHATAHLTAGFFSHEMWGGATFDVAYRFLHEDPWQRLRVLRRRMPGTLLQMLLRAGNAVGYANYPDNVVARFIELAAGNGIDVFRIFDCLNQVENLRPSIDKVVECGKVAEAAVCYSGDISDGKRSKFTLPYYVERARQIERAGAHILAIKDMAGLLKPDAARILVTELKNAVDLPVHLHTHDTAGNAVATLLEAARAGVDIVDGALSSMSGTTSQPSLNALVYALASGERATGIDPHGLQALADYWEVAREAYAPFECGLKAGSADVYEHEMPGGQYSNFRTQAISMGLGERWDEVKRAYRMVNDMLGDIVKVTPSSKAVGDMALFMVQNDLTPDDVIARGAELAFPDAFVDLLAGRMGQPDGGFPRALQKAVLKGEKPLKKRPGALLKAYDFEAARKASGHRKLSDEDLVAQAMFPQVFRDYARFVERCGDVSVIDTPIFFYGLKPGEEGVVTIDEGKTLIVKLLAIGEMEPDGTRQVFFELNGRRRDVVIQDRSVAGKRQQRERADPDNANHIAAPMAGKIAALHVREGEAVAAGARLVTTEAMKMVNLVAAPHAGLVKRLAVQVGDTVRAGDLLCELG</sequence>
<dbReference type="InterPro" id="IPR005930">
    <property type="entry name" value="Pyruv_COase"/>
</dbReference>
<evidence type="ECO:0000256" key="8">
    <source>
        <dbReference type="ARBA" id="ARBA00022840"/>
    </source>
</evidence>
<dbReference type="SUPFAM" id="SSF51230">
    <property type="entry name" value="Single hybrid motif"/>
    <property type="match status" value="1"/>
</dbReference>
<dbReference type="SMART" id="SM00878">
    <property type="entry name" value="Biotin_carb_C"/>
    <property type="match status" value="1"/>
</dbReference>
<dbReference type="PIRSF" id="PIRSF001594">
    <property type="entry name" value="Pyruv_carbox"/>
    <property type="match status" value="1"/>
</dbReference>
<comment type="catalytic activity">
    <reaction evidence="10">
        <text>N(6)-biotinyl-L-lysyl-[protein] + hydrogencarbonate + ATP = N(6)-carboxybiotinyl-L-lysyl-[protein] + ADP + phosphate + H(+)</text>
        <dbReference type="Rhea" id="RHEA:13501"/>
        <dbReference type="Rhea" id="RHEA-COMP:10505"/>
        <dbReference type="Rhea" id="RHEA-COMP:10506"/>
        <dbReference type="ChEBI" id="CHEBI:15378"/>
        <dbReference type="ChEBI" id="CHEBI:17544"/>
        <dbReference type="ChEBI" id="CHEBI:30616"/>
        <dbReference type="ChEBI" id="CHEBI:43474"/>
        <dbReference type="ChEBI" id="CHEBI:83144"/>
        <dbReference type="ChEBI" id="CHEBI:83145"/>
        <dbReference type="ChEBI" id="CHEBI:456216"/>
        <dbReference type="EC" id="6.3.4.14"/>
    </reaction>
</comment>
<dbReference type="FunFam" id="3.20.20.70:FF:000033">
    <property type="entry name" value="Pyruvate carboxylase"/>
    <property type="match status" value="1"/>
</dbReference>
<dbReference type="SUPFAM" id="SSF52440">
    <property type="entry name" value="PreATP-grasp domain"/>
    <property type="match status" value="1"/>
</dbReference>
<dbReference type="FunFam" id="2.40.50.100:FF:000003">
    <property type="entry name" value="Acetyl-CoA carboxylase biotin carboxyl carrier protein"/>
    <property type="match status" value="1"/>
</dbReference>
<dbReference type="Pfam" id="PF02436">
    <property type="entry name" value="PYC_OADA"/>
    <property type="match status" value="1"/>
</dbReference>
<dbReference type="FunFam" id="3.30.1490.20:FF:000003">
    <property type="entry name" value="acetyl-CoA carboxylase isoform X1"/>
    <property type="match status" value="1"/>
</dbReference>
<dbReference type="PANTHER" id="PTHR43778:SF2">
    <property type="entry name" value="PYRUVATE CARBOXYLASE, MITOCHONDRIAL"/>
    <property type="match status" value="1"/>
</dbReference>
<dbReference type="InterPro" id="IPR011053">
    <property type="entry name" value="Single_hybrid_motif"/>
</dbReference>
<keyword evidence="5 11" id="KW-0436">Ligase</keyword>
<dbReference type="PROSITE" id="PS50991">
    <property type="entry name" value="PYR_CT"/>
    <property type="match status" value="1"/>
</dbReference>
<reference evidence="21" key="1">
    <citation type="submission" date="2016-03" db="EMBL/GenBank/DDBJ databases">
        <title>Complete genome sequence of Solimmundus cernigliae, representing a novel lineage of polycyclic aromatic hydrocarbon degraders within the Gammaproteobacteria.</title>
        <authorList>
            <person name="Singleton D.R."/>
            <person name="Dickey A.N."/>
            <person name="Scholl E.H."/>
            <person name="Wright F.A."/>
            <person name="Aitken M.D."/>
        </authorList>
    </citation>
    <scope>NUCLEOTIDE SEQUENCE [LARGE SCALE GENOMIC DNA]</scope>
    <source>
        <strain evidence="21">TR3.2</strain>
    </source>
</reference>
<accession>A0A1B1YRX8</accession>
<dbReference type="InterPro" id="IPR003379">
    <property type="entry name" value="Carboxylase_cons_dom"/>
</dbReference>
<dbReference type="InterPro" id="IPR011764">
    <property type="entry name" value="Biotin_carboxylation_dom"/>
</dbReference>
<evidence type="ECO:0000256" key="7">
    <source>
        <dbReference type="ARBA" id="ARBA00022741"/>
    </source>
</evidence>
<dbReference type="Pfam" id="PF00364">
    <property type="entry name" value="Biotin_lipoyl"/>
    <property type="match status" value="1"/>
</dbReference>
<dbReference type="InterPro" id="IPR000089">
    <property type="entry name" value="Biotin_lipoyl"/>
</dbReference>
<dbReference type="SUPFAM" id="SSF51569">
    <property type="entry name" value="Aldolase"/>
    <property type="match status" value="1"/>
</dbReference>
<evidence type="ECO:0000256" key="10">
    <source>
        <dbReference type="ARBA" id="ARBA00048600"/>
    </source>
</evidence>
<dbReference type="Gene3D" id="3.30.470.20">
    <property type="entry name" value="ATP-grasp fold, B domain"/>
    <property type="match status" value="1"/>
</dbReference>
<evidence type="ECO:0000256" key="4">
    <source>
        <dbReference type="ARBA" id="ARBA00011750"/>
    </source>
</evidence>
<feature type="binding site" evidence="13">
    <location>
        <position position="625"/>
    </location>
    <ligand>
        <name>substrate</name>
    </ligand>
</feature>
<protein>
    <recommendedName>
        <fullName evidence="11">Pyruvate carboxylase</fullName>
        <ecNumber evidence="11">6.4.1.1</ecNumber>
    </recommendedName>
</protein>
<evidence type="ECO:0000313" key="21">
    <source>
        <dbReference type="Proteomes" id="UP000092952"/>
    </source>
</evidence>
<dbReference type="Gene3D" id="3.10.600.10">
    <property type="entry name" value="pyruvate carboxylase f1077a mutant domain"/>
    <property type="match status" value="1"/>
</dbReference>
<feature type="modified residue" description="N6-carboxylysine" evidence="15">
    <location>
        <position position="722"/>
    </location>
</feature>
<dbReference type="PROSITE" id="PS50975">
    <property type="entry name" value="ATP_GRASP"/>
    <property type="match status" value="1"/>
</dbReference>
<feature type="binding site" evidence="14">
    <location>
        <position position="751"/>
    </location>
    <ligand>
        <name>Mn(2+)</name>
        <dbReference type="ChEBI" id="CHEBI:29035"/>
    </ligand>
</feature>
<dbReference type="PROSITE" id="PS50968">
    <property type="entry name" value="BIOTINYL_LIPOYL"/>
    <property type="match status" value="1"/>
</dbReference>
<dbReference type="GO" id="GO:0005737">
    <property type="term" value="C:cytoplasm"/>
    <property type="evidence" value="ECO:0007669"/>
    <property type="project" value="TreeGrafter"/>
</dbReference>
<dbReference type="GO" id="GO:0006094">
    <property type="term" value="P:gluconeogenesis"/>
    <property type="evidence" value="ECO:0007669"/>
    <property type="project" value="InterPro"/>
</dbReference>
<dbReference type="Pfam" id="PF02786">
    <property type="entry name" value="CPSase_L_D2"/>
    <property type="match status" value="1"/>
</dbReference>
<dbReference type="InterPro" id="IPR005482">
    <property type="entry name" value="Biotin_COase_C"/>
</dbReference>
<evidence type="ECO:0000256" key="15">
    <source>
        <dbReference type="PIRSR" id="PIRSR001594-4"/>
    </source>
</evidence>
<comment type="function">
    <text evidence="11">Catalyzes a 2-step reaction, involving the ATP-dependent carboxylation of the covalently attached biotin in the first step and the transfer of the carboxyl group to pyruvate in the second.</text>
</comment>
<dbReference type="FunFam" id="3.40.50.20:FF:000010">
    <property type="entry name" value="Propionyl-CoA carboxylase subunit alpha"/>
    <property type="match status" value="1"/>
</dbReference>
<evidence type="ECO:0000256" key="3">
    <source>
        <dbReference type="ARBA" id="ARBA00004956"/>
    </source>
</evidence>
<dbReference type="FunFam" id="3.30.470.20:FF:000012">
    <property type="entry name" value="Pyruvate carboxylase"/>
    <property type="match status" value="1"/>
</dbReference>
<dbReference type="PROSITE" id="PS00866">
    <property type="entry name" value="CPSASE_1"/>
    <property type="match status" value="1"/>
</dbReference>
<keyword evidence="8 11" id="KW-0067">ATP-binding</keyword>
<dbReference type="KEGG" id="gbi:PG2T_04565"/>
<dbReference type="Proteomes" id="UP000092952">
    <property type="component" value="Chromosome"/>
</dbReference>
<comment type="pathway">
    <text evidence="3">Lipid metabolism; malonyl-CoA biosynthesis; malonyl-CoA from acetyl-CoA: step 1/1.</text>
</comment>
<evidence type="ECO:0000256" key="2">
    <source>
        <dbReference type="ARBA" id="ARBA00003761"/>
    </source>
</evidence>
<dbReference type="InterPro" id="IPR016185">
    <property type="entry name" value="PreATP-grasp_dom_sf"/>
</dbReference>
<dbReference type="NCBIfam" id="NF006761">
    <property type="entry name" value="PRK09282.1"/>
    <property type="match status" value="1"/>
</dbReference>
<dbReference type="GO" id="GO:0046872">
    <property type="term" value="F:metal ion binding"/>
    <property type="evidence" value="ECO:0007669"/>
    <property type="project" value="UniProtKB-KW"/>
</dbReference>
<keyword evidence="6 14" id="KW-0479">Metal-binding</keyword>
<evidence type="ECO:0000256" key="14">
    <source>
        <dbReference type="PIRSR" id="PIRSR001594-3"/>
    </source>
</evidence>
<feature type="modified residue" description="N6-biotinyllysine" evidence="15">
    <location>
        <position position="1119"/>
    </location>
</feature>
<dbReference type="SUPFAM" id="SSF56059">
    <property type="entry name" value="Glutathione synthetase ATP-binding domain-like"/>
    <property type="match status" value="1"/>
</dbReference>
<feature type="binding site" description="via carbamate group" evidence="14">
    <location>
        <position position="722"/>
    </location>
    <ligand>
        <name>Mn(2+)</name>
        <dbReference type="ChEBI" id="CHEBI:29035"/>
    </ligand>
</feature>
<comment type="function">
    <text evidence="2">This protein is a component of the acetyl coenzyme A carboxylase complex; first, biotin carboxylase catalyzes the carboxylation of the carrier protein and then the transcarboxylase transfers the carboxyl group to form malonyl-CoA.</text>
</comment>
<dbReference type="EMBL" id="CP014671">
    <property type="protein sequence ID" value="ANX03536.1"/>
    <property type="molecule type" value="Genomic_DNA"/>
</dbReference>
<feature type="domain" description="Biotin carboxylation" evidence="18">
    <location>
        <begin position="13"/>
        <end position="466"/>
    </location>
</feature>
<dbReference type="InterPro" id="IPR005481">
    <property type="entry name" value="BC-like_N"/>
</dbReference>
<comment type="subunit">
    <text evidence="4">Acetyl-CoA carboxylase is a heterohexamer of biotin carboxyl carrier protein, biotin carboxylase and the two subunits of carboxyl transferase in a 2:2 complex.</text>
</comment>
<evidence type="ECO:0000256" key="9">
    <source>
        <dbReference type="ARBA" id="ARBA00023267"/>
    </source>
</evidence>
<dbReference type="InterPro" id="IPR055268">
    <property type="entry name" value="PCB-like"/>
</dbReference>
<dbReference type="SUPFAM" id="SSF89000">
    <property type="entry name" value="post-HMGL domain-like"/>
    <property type="match status" value="1"/>
</dbReference>
<dbReference type="Gene3D" id="2.40.50.100">
    <property type="match status" value="1"/>
</dbReference>
<dbReference type="InterPro" id="IPR011054">
    <property type="entry name" value="Rudment_hybrid_motif"/>
</dbReference>
<dbReference type="InterPro" id="IPR005479">
    <property type="entry name" value="CPAse_ATP-bd"/>
</dbReference>
<keyword evidence="7 11" id="KW-0547">Nucleotide-binding</keyword>
<evidence type="ECO:0000256" key="12">
    <source>
        <dbReference type="PIRSR" id="PIRSR001594-1"/>
    </source>
</evidence>
<feature type="binding site" evidence="13">
    <location>
        <position position="213"/>
    </location>
    <ligand>
        <name>ATP</name>
        <dbReference type="ChEBI" id="CHEBI:30616"/>
    </ligand>
</feature>
<evidence type="ECO:0000256" key="13">
    <source>
        <dbReference type="PIRSR" id="PIRSR001594-2"/>
    </source>
</evidence>
<dbReference type="AlphaFoldDB" id="A0A1B1YRX8"/>
<feature type="active site" evidence="12">
    <location>
        <position position="305"/>
    </location>
</feature>
<evidence type="ECO:0000256" key="6">
    <source>
        <dbReference type="ARBA" id="ARBA00022723"/>
    </source>
</evidence>
<feature type="binding site" evidence="13">
    <location>
        <position position="886"/>
    </location>
    <ligand>
        <name>substrate</name>
    </ligand>
</feature>
<dbReference type="PROSITE" id="PS00867">
    <property type="entry name" value="CPSASE_2"/>
    <property type="match status" value="1"/>
</dbReference>
<dbReference type="Pfam" id="PF00682">
    <property type="entry name" value="HMGL-like"/>
    <property type="match status" value="1"/>
</dbReference>
<name>A0A1B1YRX8_9GAMM</name>
<dbReference type="GO" id="GO:0005524">
    <property type="term" value="F:ATP binding"/>
    <property type="evidence" value="ECO:0007669"/>
    <property type="project" value="UniProtKB-UniRule"/>
</dbReference>
<dbReference type="Pfam" id="PF00289">
    <property type="entry name" value="Biotin_carb_N"/>
    <property type="match status" value="1"/>
</dbReference>
<dbReference type="GO" id="GO:0004736">
    <property type="term" value="F:pyruvate carboxylase activity"/>
    <property type="evidence" value="ECO:0007669"/>
    <property type="project" value="UniProtKB-EC"/>
</dbReference>
<dbReference type="PROSITE" id="PS50979">
    <property type="entry name" value="BC"/>
    <property type="match status" value="1"/>
</dbReference>
<feature type="domain" description="Pyruvate carboxyltransferase" evidence="19">
    <location>
        <begin position="544"/>
        <end position="812"/>
    </location>
</feature>
<evidence type="ECO:0000259" key="17">
    <source>
        <dbReference type="PROSITE" id="PS50975"/>
    </source>
</evidence>
<dbReference type="RefSeq" id="WP_068803033.1">
    <property type="nucleotide sequence ID" value="NZ_CP014671.1"/>
</dbReference>
<evidence type="ECO:0000259" key="18">
    <source>
        <dbReference type="PROSITE" id="PS50979"/>
    </source>
</evidence>
<evidence type="ECO:0000259" key="19">
    <source>
        <dbReference type="PROSITE" id="PS50991"/>
    </source>
</evidence>
<evidence type="ECO:0000313" key="20">
    <source>
        <dbReference type="EMBL" id="ANX03536.1"/>
    </source>
</evidence>
<evidence type="ECO:0000256" key="5">
    <source>
        <dbReference type="ARBA" id="ARBA00022598"/>
    </source>
</evidence>
<dbReference type="InParanoid" id="A0A1B1YRX8"/>
<keyword evidence="21" id="KW-1185">Reference proteome</keyword>
<proteinExistence type="predicted"/>
<gene>
    <name evidence="20" type="ORF">PG2T_04565</name>
</gene>
<feature type="binding site" evidence="13">
    <location>
        <position position="248"/>
    </location>
    <ligand>
        <name>ATP</name>
        <dbReference type="ChEBI" id="CHEBI:30616"/>
    </ligand>
</feature>
<feature type="binding site" evidence="13">
    <location>
        <position position="129"/>
    </location>
    <ligand>
        <name>ATP</name>
        <dbReference type="ChEBI" id="CHEBI:30616"/>
    </ligand>
</feature>
<dbReference type="InterPro" id="IPR013785">
    <property type="entry name" value="Aldolase_TIM"/>
</dbReference>
<dbReference type="CDD" id="cd07937">
    <property type="entry name" value="DRE_TIM_PC_TC_5S"/>
    <property type="match status" value="1"/>
</dbReference>
<dbReference type="NCBIfam" id="NF009554">
    <property type="entry name" value="PRK12999.1"/>
    <property type="match status" value="1"/>
</dbReference>
<dbReference type="GO" id="GO:0004075">
    <property type="term" value="F:biotin carboxylase activity"/>
    <property type="evidence" value="ECO:0007669"/>
    <property type="project" value="UniProtKB-EC"/>
</dbReference>
<dbReference type="EC" id="6.4.1.1" evidence="11"/>
<dbReference type="Pfam" id="PF02785">
    <property type="entry name" value="Biotin_carb_C"/>
    <property type="match status" value="1"/>
</dbReference>
<dbReference type="STRING" id="1810504.PG2T_04565"/>
<feature type="binding site" evidence="14">
    <location>
        <position position="753"/>
    </location>
    <ligand>
        <name>Mn(2+)</name>
        <dbReference type="ChEBI" id="CHEBI:29035"/>
    </ligand>
</feature>
<keyword evidence="20" id="KW-0670">Pyruvate</keyword>
<evidence type="ECO:0000259" key="16">
    <source>
        <dbReference type="PROSITE" id="PS50968"/>
    </source>
</evidence>
<comment type="catalytic activity">
    <reaction evidence="11">
        <text>hydrogencarbonate + pyruvate + ATP = oxaloacetate + ADP + phosphate + H(+)</text>
        <dbReference type="Rhea" id="RHEA:20844"/>
        <dbReference type="ChEBI" id="CHEBI:15361"/>
        <dbReference type="ChEBI" id="CHEBI:15378"/>
        <dbReference type="ChEBI" id="CHEBI:16452"/>
        <dbReference type="ChEBI" id="CHEBI:17544"/>
        <dbReference type="ChEBI" id="CHEBI:30616"/>
        <dbReference type="ChEBI" id="CHEBI:43474"/>
        <dbReference type="ChEBI" id="CHEBI:456216"/>
        <dbReference type="EC" id="6.4.1.1"/>
    </reaction>
</comment>
<comment type="cofactor">
    <cofactor evidence="1 11">
        <name>biotin</name>
        <dbReference type="ChEBI" id="CHEBI:57586"/>
    </cofactor>
</comment>
<evidence type="ECO:0000256" key="1">
    <source>
        <dbReference type="ARBA" id="ARBA00001953"/>
    </source>
</evidence>
<dbReference type="Gene3D" id="3.20.20.70">
    <property type="entry name" value="Aldolase class I"/>
    <property type="match status" value="1"/>
</dbReference>
<keyword evidence="9 11" id="KW-0092">Biotin</keyword>
<organism evidence="20 21">
    <name type="scientific">Immundisolibacter cernigliae</name>
    <dbReference type="NCBI Taxonomy" id="1810504"/>
    <lineage>
        <taxon>Bacteria</taxon>
        <taxon>Pseudomonadati</taxon>
        <taxon>Pseudomonadota</taxon>
        <taxon>Gammaproteobacteria</taxon>
        <taxon>Immundisolibacterales</taxon>
        <taxon>Immundisolibacteraceae</taxon>
        <taxon>Immundisolibacter</taxon>
    </lineage>
</organism>
<dbReference type="OrthoDB" id="9760256at2"/>
<dbReference type="NCBIfam" id="TIGR01235">
    <property type="entry name" value="pyruv_carbox"/>
    <property type="match status" value="1"/>
</dbReference>
<dbReference type="CDD" id="cd06850">
    <property type="entry name" value="biotinyl_domain"/>
    <property type="match status" value="1"/>
</dbReference>
<dbReference type="SUPFAM" id="SSF51246">
    <property type="entry name" value="Rudiment single hybrid motif"/>
    <property type="match status" value="1"/>
</dbReference>
<dbReference type="InterPro" id="IPR011761">
    <property type="entry name" value="ATP-grasp"/>
</dbReference>
<feature type="domain" description="ATP-grasp" evidence="17">
    <location>
        <begin position="133"/>
        <end position="330"/>
    </location>
</feature>
<feature type="binding site" evidence="14">
    <location>
        <position position="553"/>
    </location>
    <ligand>
        <name>Mn(2+)</name>
        <dbReference type="ChEBI" id="CHEBI:29035"/>
    </ligand>
</feature>